<evidence type="ECO:0000256" key="2">
    <source>
        <dbReference type="ARBA" id="ARBA00022448"/>
    </source>
</evidence>
<dbReference type="PANTHER" id="PTHR23522">
    <property type="entry name" value="BLL5896 PROTEIN"/>
    <property type="match status" value="1"/>
</dbReference>
<comment type="subcellular location">
    <subcellularLocation>
        <location evidence="1">Cell inner membrane</location>
        <topology evidence="1">Multi-pass membrane protein</topology>
    </subcellularLocation>
</comment>
<dbReference type="OrthoDB" id="1653456at2"/>
<feature type="transmembrane region" description="Helical" evidence="8">
    <location>
        <begin position="35"/>
        <end position="56"/>
    </location>
</feature>
<keyword evidence="4" id="KW-0997">Cell inner membrane</keyword>
<feature type="transmembrane region" description="Helical" evidence="8">
    <location>
        <begin position="68"/>
        <end position="88"/>
    </location>
</feature>
<dbReference type="STRING" id="187101.VC03_03805"/>
<dbReference type="GO" id="GO:0005886">
    <property type="term" value="C:plasma membrane"/>
    <property type="evidence" value="ECO:0007669"/>
    <property type="project" value="UniProtKB-SubCell"/>
</dbReference>
<feature type="transmembrane region" description="Helical" evidence="8">
    <location>
        <begin position="12"/>
        <end position="29"/>
    </location>
</feature>
<feature type="transmembrane region" description="Helical" evidence="8">
    <location>
        <begin position="268"/>
        <end position="290"/>
    </location>
</feature>
<feature type="domain" description="Major facilitator superfamily (MFS) profile" evidence="9">
    <location>
        <begin position="204"/>
        <end position="383"/>
    </location>
</feature>
<feature type="transmembrane region" description="Helical" evidence="8">
    <location>
        <begin position="129"/>
        <end position="147"/>
    </location>
</feature>
<evidence type="ECO:0000256" key="8">
    <source>
        <dbReference type="SAM" id="Phobius"/>
    </source>
</evidence>
<keyword evidence="7 8" id="KW-0472">Membrane</keyword>
<keyword evidence="2" id="KW-0813">Transport</keyword>
<evidence type="ECO:0000256" key="6">
    <source>
        <dbReference type="ARBA" id="ARBA00022989"/>
    </source>
</evidence>
<evidence type="ECO:0000256" key="3">
    <source>
        <dbReference type="ARBA" id="ARBA00022475"/>
    </source>
</evidence>
<evidence type="ECO:0000256" key="5">
    <source>
        <dbReference type="ARBA" id="ARBA00022692"/>
    </source>
</evidence>
<keyword evidence="5 8" id="KW-0812">Transmembrane</keyword>
<organism evidence="10 11">
    <name type="scientific">Sneathia vaginalis</name>
    <dbReference type="NCBI Taxonomy" id="187101"/>
    <lineage>
        <taxon>Bacteria</taxon>
        <taxon>Fusobacteriati</taxon>
        <taxon>Fusobacteriota</taxon>
        <taxon>Fusobacteriia</taxon>
        <taxon>Fusobacteriales</taxon>
        <taxon>Leptotrichiaceae</taxon>
        <taxon>Sneathia</taxon>
    </lineage>
</organism>
<feature type="transmembrane region" description="Helical" evidence="8">
    <location>
        <begin position="357"/>
        <end position="378"/>
    </location>
</feature>
<feature type="transmembrane region" description="Helical" evidence="8">
    <location>
        <begin position="296"/>
        <end position="319"/>
    </location>
</feature>
<dbReference type="PROSITE" id="PS50850">
    <property type="entry name" value="MFS"/>
    <property type="match status" value="1"/>
</dbReference>
<reference evidence="10 11" key="1">
    <citation type="journal article" date="2012" name="BMC Genomics">
        <title>Genomic sequence analysis and characterization of Sneathia amnii sp. nov.</title>
        <authorList>
            <consortium name="Vaginal Microbiome Consortium (additional members)"/>
            <person name="Harwich M.D.Jr."/>
            <person name="Serrano M.G."/>
            <person name="Fettweis J.M."/>
            <person name="Alves J.M."/>
            <person name="Reimers M.A."/>
            <person name="Buck G.A."/>
            <person name="Jefferson K.K."/>
        </authorList>
    </citation>
    <scope>NUCLEOTIDE SEQUENCE [LARGE SCALE GENOMIC DNA]</scope>
    <source>
        <strain evidence="10 11">SN35</strain>
    </source>
</reference>
<dbReference type="SUPFAM" id="SSF103473">
    <property type="entry name" value="MFS general substrate transporter"/>
    <property type="match status" value="2"/>
</dbReference>
<dbReference type="InterPro" id="IPR024989">
    <property type="entry name" value="MFS_assoc_dom"/>
</dbReference>
<evidence type="ECO:0000313" key="10">
    <source>
        <dbReference type="EMBL" id="AKC95633.1"/>
    </source>
</evidence>
<accession>A0A0E3UUU0</accession>
<feature type="transmembrane region" description="Helical" evidence="8">
    <location>
        <begin position="204"/>
        <end position="222"/>
    </location>
</feature>
<proteinExistence type="predicted"/>
<dbReference type="RefSeq" id="WP_046328739.1">
    <property type="nucleotide sequence ID" value="NZ_CP011280.1"/>
</dbReference>
<protein>
    <recommendedName>
        <fullName evidence="9">Major facilitator superfamily (MFS) profile domain-containing protein</fullName>
    </recommendedName>
</protein>
<dbReference type="GO" id="GO:0015528">
    <property type="term" value="F:lactose:proton symporter activity"/>
    <property type="evidence" value="ECO:0007669"/>
    <property type="project" value="TreeGrafter"/>
</dbReference>
<evidence type="ECO:0000313" key="11">
    <source>
        <dbReference type="Proteomes" id="UP000033103"/>
    </source>
</evidence>
<dbReference type="HOGENOM" id="CLU_013133_5_0_0"/>
<keyword evidence="6 8" id="KW-1133">Transmembrane helix</keyword>
<dbReference type="InterPro" id="IPR020846">
    <property type="entry name" value="MFS_dom"/>
</dbReference>
<evidence type="ECO:0000256" key="4">
    <source>
        <dbReference type="ARBA" id="ARBA00022519"/>
    </source>
</evidence>
<feature type="transmembrane region" description="Helical" evidence="8">
    <location>
        <begin position="159"/>
        <end position="177"/>
    </location>
</feature>
<keyword evidence="3" id="KW-1003">Cell membrane</keyword>
<evidence type="ECO:0000259" key="9">
    <source>
        <dbReference type="PROSITE" id="PS50850"/>
    </source>
</evidence>
<dbReference type="Gene3D" id="1.20.1250.20">
    <property type="entry name" value="MFS general substrate transporter like domains"/>
    <property type="match status" value="2"/>
</dbReference>
<name>A0A0E3UUU0_9FUSO</name>
<feature type="transmembrane region" description="Helical" evidence="8">
    <location>
        <begin position="242"/>
        <end position="261"/>
    </location>
</feature>
<dbReference type="GO" id="GO:0030395">
    <property type="term" value="F:lactose binding"/>
    <property type="evidence" value="ECO:0007669"/>
    <property type="project" value="TreeGrafter"/>
</dbReference>
<sequence>MKTFKYLLMQMFYWACFCAIFSFANPYLSSKGVPVSTIGTILAIASILSVIIQPYLAKLIDTYEFFTVRSSILLSLIVSVFAIILMIICDNPLILYTSYTIALCGFLNVQTFMYPFIFEYMSRGYKVNFGFARGMGSVSYAIASYILGTLSVKYSLNFLPMYFLVLTVLVILMILTFRPLGKIKKHEEHLPDVSLRDFYNRNKSFFVVLLSVVLLFFTHNVLNNFLRNILLSVNYGTYEVGVCYTVASIIEFPVMASIPLLHKKFSYYTLFLVSAVGFSLKAIMLVIGTLSGDIYLIYFSQLFQALGFALYIPVSLFYITDTFETRDVIKAQAYIGTALTLGSILGNYIGAQICQNISIFALLVISTIISMLGTVLIIKCAKK</sequence>
<feature type="transmembrane region" description="Helical" evidence="8">
    <location>
        <begin position="94"/>
        <end position="117"/>
    </location>
</feature>
<keyword evidence="11" id="KW-1185">Reference proteome</keyword>
<evidence type="ECO:0000256" key="1">
    <source>
        <dbReference type="ARBA" id="ARBA00004429"/>
    </source>
</evidence>
<dbReference type="KEGG" id="sns:VC03_03805"/>
<evidence type="ECO:0000256" key="7">
    <source>
        <dbReference type="ARBA" id="ARBA00023136"/>
    </source>
</evidence>
<dbReference type="PANTHER" id="PTHR23522:SF10">
    <property type="entry name" value="3-PHENYLPROPIONIC ACID TRANSPORTER-RELATED"/>
    <property type="match status" value="1"/>
</dbReference>
<dbReference type="Pfam" id="PF12832">
    <property type="entry name" value="MFS_1_like"/>
    <property type="match status" value="1"/>
</dbReference>
<dbReference type="AlphaFoldDB" id="A0A0E3UUU0"/>
<dbReference type="PATRIC" id="fig|1069640.6.peg.752"/>
<dbReference type="Proteomes" id="UP000033103">
    <property type="component" value="Chromosome"/>
</dbReference>
<dbReference type="InterPro" id="IPR036259">
    <property type="entry name" value="MFS_trans_sf"/>
</dbReference>
<feature type="transmembrane region" description="Helical" evidence="8">
    <location>
        <begin position="331"/>
        <end position="351"/>
    </location>
</feature>
<dbReference type="EMBL" id="CP011280">
    <property type="protein sequence ID" value="AKC95633.1"/>
    <property type="molecule type" value="Genomic_DNA"/>
</dbReference>
<gene>
    <name evidence="10" type="ORF">VC03_03805</name>
</gene>